<proteinExistence type="predicted"/>
<accession>A0ABS9DN91</accession>
<sequence>MAWTFTNITVSRHTREVVRAISVLQAGNPDLVPLHHVHNMVDLTDHQWTLALAELDAAGYAAFLTDDHHQDCVHLSCTPRYSDS</sequence>
<protein>
    <submittedName>
        <fullName evidence="1">Uncharacterized protein</fullName>
    </submittedName>
</protein>
<dbReference type="RefSeq" id="WP_235725367.1">
    <property type="nucleotide sequence ID" value="NZ_JAKGCU010000024.1"/>
</dbReference>
<comment type="caution">
    <text evidence="1">The sequence shown here is derived from an EMBL/GenBank/DDBJ whole genome shotgun (WGS) entry which is preliminary data.</text>
</comment>
<dbReference type="EMBL" id="JAKGCU010000024">
    <property type="protein sequence ID" value="MCF3940622.1"/>
    <property type="molecule type" value="Genomic_DNA"/>
</dbReference>
<organism evidence="1 2">
    <name type="scientific">Gordonia tangerina</name>
    <dbReference type="NCBI Taxonomy" id="2911060"/>
    <lineage>
        <taxon>Bacteria</taxon>
        <taxon>Bacillati</taxon>
        <taxon>Actinomycetota</taxon>
        <taxon>Actinomycetes</taxon>
        <taxon>Mycobacteriales</taxon>
        <taxon>Gordoniaceae</taxon>
        <taxon>Gordonia</taxon>
    </lineage>
</organism>
<keyword evidence="2" id="KW-1185">Reference proteome</keyword>
<name>A0ABS9DN91_9ACTN</name>
<evidence type="ECO:0000313" key="2">
    <source>
        <dbReference type="Proteomes" id="UP001108089"/>
    </source>
</evidence>
<dbReference type="Proteomes" id="UP001108089">
    <property type="component" value="Unassembled WGS sequence"/>
</dbReference>
<reference evidence="1" key="1">
    <citation type="submission" date="2022-01" db="EMBL/GenBank/DDBJ databases">
        <title>Gordonia xiamenensis sp. nov., isolated from surface seawater in Xiamen.</title>
        <authorList>
            <person name="He Y.F."/>
        </authorList>
    </citation>
    <scope>NUCLEOTIDE SEQUENCE</scope>
    <source>
        <strain evidence="1">GW1C4-4</strain>
    </source>
</reference>
<evidence type="ECO:0000313" key="1">
    <source>
        <dbReference type="EMBL" id="MCF3940622.1"/>
    </source>
</evidence>
<gene>
    <name evidence="1" type="ORF">L1892_19825</name>
</gene>